<feature type="transmembrane region" description="Helical" evidence="7">
    <location>
        <begin position="115"/>
        <end position="133"/>
    </location>
</feature>
<evidence type="ECO:0000256" key="4">
    <source>
        <dbReference type="ARBA" id="ARBA00022692"/>
    </source>
</evidence>
<dbReference type="InterPro" id="IPR045018">
    <property type="entry name" value="Azg-like"/>
</dbReference>
<comment type="subcellular location">
    <subcellularLocation>
        <location evidence="1">Endomembrane system</location>
        <topology evidence="1">Multi-pass membrane protein</topology>
    </subcellularLocation>
</comment>
<dbReference type="PANTHER" id="PTHR43337">
    <property type="entry name" value="XANTHINE/URACIL PERMEASE C887.17-RELATED"/>
    <property type="match status" value="1"/>
</dbReference>
<sequence length="267" mass="28668">MLITIILMSKKIDAAVFFGLLITAIVGIVLGKFGIEGMPKFSNEIIKANTSLNHFGDFFYGLKSLITKPKSIFLIFTFFFVDFFDTAGTLVAITNKITSKTGKNYKMKKMLFSDAVGTIVGAILGTSTVTTLTESTSGVAAGGRTGLTAITTGIWFLIASIFTPLVAIASPITVDGMSFEPVIAPSLICVGILMATQLSSIDWHDFTAASAGFVTIMIMIVGYSIPDGIAAGFIVYVFSKLFTKNIKDITPSVWAMFVLFVLHFALK</sequence>
<comment type="similarity">
    <text evidence="2">Belongs to the nucleobase:cation symporter-2 (NCS2) (TC 2.A.40) family. Azg-like subfamily.</text>
</comment>
<evidence type="ECO:0000313" key="8">
    <source>
        <dbReference type="EMBL" id="EAA24041.1"/>
    </source>
</evidence>
<evidence type="ECO:0000256" key="6">
    <source>
        <dbReference type="ARBA" id="ARBA00023136"/>
    </source>
</evidence>
<dbReference type="GO" id="GO:0005345">
    <property type="term" value="F:purine nucleobase transmembrane transporter activity"/>
    <property type="evidence" value="ECO:0007669"/>
    <property type="project" value="TreeGrafter"/>
</dbReference>
<dbReference type="PANTHER" id="PTHR43337:SF1">
    <property type="entry name" value="XANTHINE_URACIL PERMEASE C887.17-RELATED"/>
    <property type="match status" value="1"/>
</dbReference>
<feature type="transmembrane region" description="Helical" evidence="7">
    <location>
        <begin position="153"/>
        <end position="170"/>
    </location>
</feature>
<gene>
    <name evidence="8" type="ORF">FNV0852</name>
</gene>
<evidence type="ECO:0000256" key="7">
    <source>
        <dbReference type="SAM" id="Phobius"/>
    </source>
</evidence>
<proteinExistence type="inferred from homology"/>
<reference evidence="8 9" key="1">
    <citation type="journal article" date="2003" name="Genome Res.">
        <title>Genome analysis of F. nucleatum sub spp vincentii and its comparison with the genome of F. nucleatum ATCC 25586.</title>
        <authorList>
            <person name="Kapatral V."/>
            <person name="Ivanova N."/>
            <person name="Anderson I."/>
            <person name="Reznik G."/>
            <person name="Bhattacharyya A."/>
            <person name="Gardner W.L."/>
            <person name="Mikhailova N."/>
            <person name="Lapidus A."/>
            <person name="Larsen N."/>
            <person name="D'Souza M."/>
            <person name="Walunas T."/>
            <person name="Haselkorn R."/>
            <person name="Overbeek R."/>
            <person name="Kyrpides N."/>
        </authorList>
    </citation>
    <scope>NUCLEOTIDE SEQUENCE [LARGE SCALE GENOMIC DNA]</scope>
    <source>
        <strain evidence="8 9">ATCC 49256</strain>
    </source>
</reference>
<dbReference type="InterPro" id="IPR006043">
    <property type="entry name" value="NCS2"/>
</dbReference>
<keyword evidence="4 7" id="KW-0812">Transmembrane</keyword>
<protein>
    <submittedName>
        <fullName evidence="8">Guanine-hypoxanthine permease</fullName>
    </submittedName>
</protein>
<accession>Q7P5P6</accession>
<evidence type="ECO:0000313" key="9">
    <source>
        <dbReference type="Proteomes" id="UP000006454"/>
    </source>
</evidence>
<dbReference type="Pfam" id="PF00860">
    <property type="entry name" value="Xan_ur_permease"/>
    <property type="match status" value="1"/>
</dbReference>
<feature type="transmembrane region" description="Helical" evidence="7">
    <location>
        <begin position="213"/>
        <end position="237"/>
    </location>
</feature>
<feature type="transmembrane region" description="Helical" evidence="7">
    <location>
        <begin position="249"/>
        <end position="266"/>
    </location>
</feature>
<dbReference type="Proteomes" id="UP000006454">
    <property type="component" value="Unassembled WGS sequence"/>
</dbReference>
<keyword evidence="6 7" id="KW-0472">Membrane</keyword>
<organism evidence="8 9">
    <name type="scientific">Fusobacterium vincentii ATCC 49256</name>
    <dbReference type="NCBI Taxonomy" id="209882"/>
    <lineage>
        <taxon>Bacteria</taxon>
        <taxon>Fusobacteriati</taxon>
        <taxon>Fusobacteriota</taxon>
        <taxon>Fusobacteriia</taxon>
        <taxon>Fusobacteriales</taxon>
        <taxon>Fusobacteriaceae</taxon>
        <taxon>Fusobacterium</taxon>
    </lineage>
</organism>
<feature type="transmembrane region" description="Helical" evidence="7">
    <location>
        <begin position="182"/>
        <end position="201"/>
    </location>
</feature>
<feature type="transmembrane region" description="Helical" evidence="7">
    <location>
        <begin position="12"/>
        <end position="35"/>
    </location>
</feature>
<evidence type="ECO:0000256" key="3">
    <source>
        <dbReference type="ARBA" id="ARBA00022448"/>
    </source>
</evidence>
<evidence type="ECO:0000256" key="2">
    <source>
        <dbReference type="ARBA" id="ARBA00005697"/>
    </source>
</evidence>
<evidence type="ECO:0000256" key="1">
    <source>
        <dbReference type="ARBA" id="ARBA00004127"/>
    </source>
</evidence>
<dbReference type="EMBL" id="AABF01000059">
    <property type="protein sequence ID" value="EAA24041.1"/>
    <property type="molecule type" value="Genomic_DNA"/>
</dbReference>
<evidence type="ECO:0000256" key="5">
    <source>
        <dbReference type="ARBA" id="ARBA00022989"/>
    </source>
</evidence>
<dbReference type="GO" id="GO:0012505">
    <property type="term" value="C:endomembrane system"/>
    <property type="evidence" value="ECO:0007669"/>
    <property type="project" value="UniProtKB-SubCell"/>
</dbReference>
<keyword evidence="3" id="KW-0813">Transport</keyword>
<dbReference type="AlphaFoldDB" id="Q7P5P6"/>
<name>Q7P5P6_FUSVC</name>
<dbReference type="GO" id="GO:0005886">
    <property type="term" value="C:plasma membrane"/>
    <property type="evidence" value="ECO:0007669"/>
    <property type="project" value="TreeGrafter"/>
</dbReference>
<comment type="caution">
    <text evidence="8">The sequence shown here is derived from an EMBL/GenBank/DDBJ whole genome shotgun (WGS) entry which is preliminary data.</text>
</comment>
<feature type="transmembrane region" description="Helical" evidence="7">
    <location>
        <begin position="72"/>
        <end position="94"/>
    </location>
</feature>
<keyword evidence="5 7" id="KW-1133">Transmembrane helix</keyword>